<dbReference type="EMBL" id="CM055098">
    <property type="protein sequence ID" value="KAJ7550833.1"/>
    <property type="molecule type" value="Genomic_DNA"/>
</dbReference>
<keyword evidence="2" id="KW-1185">Reference proteome</keyword>
<gene>
    <name evidence="1" type="ORF">O6H91_07G120700</name>
</gene>
<name>A0ACC2D9E8_DIPCM</name>
<evidence type="ECO:0000313" key="2">
    <source>
        <dbReference type="Proteomes" id="UP001162992"/>
    </source>
</evidence>
<protein>
    <submittedName>
        <fullName evidence="1">Uncharacterized protein</fullName>
    </submittedName>
</protein>
<sequence length="619" mass="69194">MARVDCWSCKNLPSRLDEEMLEKMLMAEGSKSHQLQMSGPLFSSCAGHVKPEGNPGIRELRGAVQRKWRRLGSNIAGAVHSFTQVMALQPQRDVHVNDEQKLAWNGVVEALMQRHPGSQLPERLILLIRRHFELMPMSYAQARFDSEQVFTHIRLLEQARLERSNLPPVAIQELTSNASEGSSGSSSPFSFESGDEEDRNTTEVVVSFACAGSFYKAAIHWAFKRANIYVKDIQLFVTKAQSLGVIEARCLQAHLHQKNLQSAVKSAARRTRLMRLTLGLCKSKSSGHSEAVNSNLMKEEKTMGNGGKAVDSGDSYIEVNRCSFASTLNEIPSPSTLLQILLDDQEIMPGDGYLDNWLLDFRKLEIVKPIKKCSFGRFIVYEGIYNHEKVTVKHWKEHDHLTIPALELRRELSILTLSHKNILPFMGFCVDSQHSLYTVTKFMEGGSLQDLIQKNSKIELRDMLKFSKDIAEGIMFLHQHGVIHGYLTTENVLINGRENAVVGGMGVGEQSGAKSNTYYEQGAYRSMAPEVLSADSAITAKTDVHSLGIIMTGLLSCLKSPLDLFPPESGEGAELEHLHHCFRVLRNLIQRCCAGNPLQRPNMHEVLNSLSMIQNSRIA</sequence>
<evidence type="ECO:0000313" key="1">
    <source>
        <dbReference type="EMBL" id="KAJ7550833.1"/>
    </source>
</evidence>
<reference evidence="2" key="1">
    <citation type="journal article" date="2024" name="Proc. Natl. Acad. Sci. U.S.A.">
        <title>Extraordinary preservation of gene collinearity over three hundred million years revealed in homosporous lycophytes.</title>
        <authorList>
            <person name="Li C."/>
            <person name="Wickell D."/>
            <person name="Kuo L.Y."/>
            <person name="Chen X."/>
            <person name="Nie B."/>
            <person name="Liao X."/>
            <person name="Peng D."/>
            <person name="Ji J."/>
            <person name="Jenkins J."/>
            <person name="Williams M."/>
            <person name="Shu S."/>
            <person name="Plott C."/>
            <person name="Barry K."/>
            <person name="Rajasekar S."/>
            <person name="Grimwood J."/>
            <person name="Han X."/>
            <person name="Sun S."/>
            <person name="Hou Z."/>
            <person name="He W."/>
            <person name="Dai G."/>
            <person name="Sun C."/>
            <person name="Schmutz J."/>
            <person name="Leebens-Mack J.H."/>
            <person name="Li F.W."/>
            <person name="Wang L."/>
        </authorList>
    </citation>
    <scope>NUCLEOTIDE SEQUENCE [LARGE SCALE GENOMIC DNA]</scope>
    <source>
        <strain evidence="2">cv. PW_Plant_1</strain>
    </source>
</reference>
<comment type="caution">
    <text evidence="1">The sequence shown here is derived from an EMBL/GenBank/DDBJ whole genome shotgun (WGS) entry which is preliminary data.</text>
</comment>
<proteinExistence type="predicted"/>
<dbReference type="Proteomes" id="UP001162992">
    <property type="component" value="Chromosome 7"/>
</dbReference>
<organism evidence="1 2">
    <name type="scientific">Diphasiastrum complanatum</name>
    <name type="common">Issler's clubmoss</name>
    <name type="synonym">Lycopodium complanatum</name>
    <dbReference type="NCBI Taxonomy" id="34168"/>
    <lineage>
        <taxon>Eukaryota</taxon>
        <taxon>Viridiplantae</taxon>
        <taxon>Streptophyta</taxon>
        <taxon>Embryophyta</taxon>
        <taxon>Tracheophyta</taxon>
        <taxon>Lycopodiopsida</taxon>
        <taxon>Lycopodiales</taxon>
        <taxon>Lycopodiaceae</taxon>
        <taxon>Lycopodioideae</taxon>
        <taxon>Diphasiastrum</taxon>
    </lineage>
</organism>
<accession>A0ACC2D9E8</accession>